<reference evidence="1" key="1">
    <citation type="submission" date="2021-01" db="EMBL/GenBank/DDBJ databases">
        <authorList>
            <consortium name="Genoscope - CEA"/>
            <person name="William W."/>
        </authorList>
    </citation>
    <scope>NUCLEOTIDE SEQUENCE</scope>
</reference>
<dbReference type="EMBL" id="CAJJDN010000031">
    <property type="protein sequence ID" value="CAD8073615.1"/>
    <property type="molecule type" value="Genomic_DNA"/>
</dbReference>
<evidence type="ECO:0000313" key="2">
    <source>
        <dbReference type="Proteomes" id="UP000692954"/>
    </source>
</evidence>
<accession>A0A8S1M7G0</accession>
<gene>
    <name evidence="1" type="ORF">PSON_ATCC_30995.1.T0310049</name>
</gene>
<sequence length="253" mass="30013">MGNHNSFSSENVQDSQKMQMIHWYVEVEKEVQKLGFNVNVRSDHLHKQNFMQLYQIVKPKYEEVVTLSTTESLFATEFENIKRSKKTLDPFKEFFVTTLIQDNDPCLQKFEQQVLQQLSTLNGCLLEIFQTFRQTQLPNCSKELDKFIIRFRDSFVQILIHYYDLNLFASLNKCHFLNTSSLQCLVSNMIFDDQVASHLYQIKKLEQIEDNEKIHNKLQSFKERTLADFGISIKYCLDCTTRDYIQNTNNRRC</sequence>
<dbReference type="Proteomes" id="UP000692954">
    <property type="component" value="Unassembled WGS sequence"/>
</dbReference>
<evidence type="ECO:0000313" key="1">
    <source>
        <dbReference type="EMBL" id="CAD8073615.1"/>
    </source>
</evidence>
<protein>
    <submittedName>
        <fullName evidence="1">Uncharacterized protein</fullName>
    </submittedName>
</protein>
<proteinExistence type="predicted"/>
<dbReference type="AlphaFoldDB" id="A0A8S1M7G0"/>
<organism evidence="1 2">
    <name type="scientific">Paramecium sonneborni</name>
    <dbReference type="NCBI Taxonomy" id="65129"/>
    <lineage>
        <taxon>Eukaryota</taxon>
        <taxon>Sar</taxon>
        <taxon>Alveolata</taxon>
        <taxon>Ciliophora</taxon>
        <taxon>Intramacronucleata</taxon>
        <taxon>Oligohymenophorea</taxon>
        <taxon>Peniculida</taxon>
        <taxon>Parameciidae</taxon>
        <taxon>Paramecium</taxon>
    </lineage>
</organism>
<comment type="caution">
    <text evidence="1">The sequence shown here is derived from an EMBL/GenBank/DDBJ whole genome shotgun (WGS) entry which is preliminary data.</text>
</comment>
<name>A0A8S1M7G0_9CILI</name>
<keyword evidence="2" id="KW-1185">Reference proteome</keyword>